<feature type="domain" description="EF-hand" evidence="2">
    <location>
        <begin position="550"/>
        <end position="585"/>
    </location>
</feature>
<dbReference type="SUPFAM" id="SSF47473">
    <property type="entry name" value="EF-hand"/>
    <property type="match status" value="2"/>
</dbReference>
<keyword evidence="4" id="KW-1185">Reference proteome</keyword>
<proteinExistence type="predicted"/>
<comment type="caution">
    <text evidence="3">The sequence shown here is derived from an EMBL/GenBank/DDBJ whole genome shotgun (WGS) entry which is preliminary data.</text>
</comment>
<dbReference type="Gene3D" id="1.10.238.10">
    <property type="entry name" value="EF-hand"/>
    <property type="match status" value="2"/>
</dbReference>
<dbReference type="InterPro" id="IPR052603">
    <property type="entry name" value="EFCB6"/>
</dbReference>
<name>A0AAD9KF20_9ANNE</name>
<gene>
    <name evidence="3" type="ORF">LSH36_6g11000</name>
</gene>
<dbReference type="AlphaFoldDB" id="A0AAD9KF20"/>
<protein>
    <recommendedName>
        <fullName evidence="2">EF-hand domain-containing protein</fullName>
    </recommendedName>
</protein>
<dbReference type="CDD" id="cd00051">
    <property type="entry name" value="EFh"/>
    <property type="match status" value="1"/>
</dbReference>
<accession>A0AAD9KF20</accession>
<sequence length="633" mass="71861">MRCLFLYCGVVFELPEHCQWIGIWGRGNLDRVPSHYAPSLERKNLDYSTSISGPPEEVLAGAMKPERGATILASLENCLSSPFVVQTAQDSAHYTTRVDYARLDVAPADAIESRSQVIAYSDTDPADQLFCAALVPGGTGDAPALSEVLFATETFVDERREPLDGAPLGTTQTDGQVVDLGDIWNDIGLLPVVQEDVGDHDSCSGSYIHILEGLLDCHCGCSGDVHGRRKKEIERQRSLDIERWLKDNYNRPESPDAESTFSALETQLLNMFQRDFLALLGTFHKIDKLGLDVISQEEFRAAVESRFDIEMTDDQFTAFIDRVPLDAEGNVLFYTSKDRGKAKSLYTEATEPRHRPVNALPQNKTPVPSPEEKSPTPEHLDPGEQKNILPDNDDYLAELPTKRTTFELFKIIKELMKKNFQKLQDAFYELDELNTRRLSQETMYHLMKKSAAFPNAKQTPPRRGDSDFLIRSRKLNCAADMLQDNLRAKIKGDGRVSYIEFLKPFALKRQTWRHGNNMLALLQHPNTDAISPQQRNMMGLNEKLRQKLINDWKSLRRAFKKLDVSRQGYLTVSQFRSVLKNANINLDEEEVYQLLSAFDENMTGRIPYNKFLSETFRPMTHQERLTGQADLLF</sequence>
<dbReference type="Proteomes" id="UP001208570">
    <property type="component" value="Unassembled WGS sequence"/>
</dbReference>
<dbReference type="InterPro" id="IPR011992">
    <property type="entry name" value="EF-hand-dom_pair"/>
</dbReference>
<evidence type="ECO:0000313" key="3">
    <source>
        <dbReference type="EMBL" id="KAK2169895.1"/>
    </source>
</evidence>
<dbReference type="EMBL" id="JAODUP010000006">
    <property type="protein sequence ID" value="KAK2169895.1"/>
    <property type="molecule type" value="Genomic_DNA"/>
</dbReference>
<feature type="compositionally biased region" description="Basic and acidic residues" evidence="1">
    <location>
        <begin position="370"/>
        <end position="384"/>
    </location>
</feature>
<dbReference type="Pfam" id="PF13499">
    <property type="entry name" value="EF-hand_7"/>
    <property type="match status" value="1"/>
</dbReference>
<dbReference type="PROSITE" id="PS50222">
    <property type="entry name" value="EF_HAND_2"/>
    <property type="match status" value="1"/>
</dbReference>
<dbReference type="PANTHER" id="PTHR20875">
    <property type="entry name" value="EF-HAND CALCIUM-BINDING DOMAIN-CONTAINING PROTEIN 6-RELATED"/>
    <property type="match status" value="1"/>
</dbReference>
<dbReference type="GO" id="GO:0005509">
    <property type="term" value="F:calcium ion binding"/>
    <property type="evidence" value="ECO:0007669"/>
    <property type="project" value="InterPro"/>
</dbReference>
<organism evidence="3 4">
    <name type="scientific">Paralvinella palmiformis</name>
    <dbReference type="NCBI Taxonomy" id="53620"/>
    <lineage>
        <taxon>Eukaryota</taxon>
        <taxon>Metazoa</taxon>
        <taxon>Spiralia</taxon>
        <taxon>Lophotrochozoa</taxon>
        <taxon>Annelida</taxon>
        <taxon>Polychaeta</taxon>
        <taxon>Sedentaria</taxon>
        <taxon>Canalipalpata</taxon>
        <taxon>Terebellida</taxon>
        <taxon>Terebelliformia</taxon>
        <taxon>Alvinellidae</taxon>
        <taxon>Paralvinella</taxon>
    </lineage>
</organism>
<feature type="region of interest" description="Disordered" evidence="1">
    <location>
        <begin position="344"/>
        <end position="391"/>
    </location>
</feature>
<evidence type="ECO:0000313" key="4">
    <source>
        <dbReference type="Proteomes" id="UP001208570"/>
    </source>
</evidence>
<dbReference type="InterPro" id="IPR002048">
    <property type="entry name" value="EF_hand_dom"/>
</dbReference>
<evidence type="ECO:0000256" key="1">
    <source>
        <dbReference type="SAM" id="MobiDB-lite"/>
    </source>
</evidence>
<dbReference type="PANTHER" id="PTHR20875:SF5">
    <property type="entry name" value="EF-HAND DOMAIN-CONTAINING PROTEIN"/>
    <property type="match status" value="1"/>
</dbReference>
<evidence type="ECO:0000259" key="2">
    <source>
        <dbReference type="PROSITE" id="PS50222"/>
    </source>
</evidence>
<reference evidence="3" key="1">
    <citation type="journal article" date="2023" name="Mol. Biol. Evol.">
        <title>Third-Generation Sequencing Reveals the Adaptive Role of the Epigenome in Three Deep-Sea Polychaetes.</title>
        <authorList>
            <person name="Perez M."/>
            <person name="Aroh O."/>
            <person name="Sun Y."/>
            <person name="Lan Y."/>
            <person name="Juniper S.K."/>
            <person name="Young C.R."/>
            <person name="Angers B."/>
            <person name="Qian P.Y."/>
        </authorList>
    </citation>
    <scope>NUCLEOTIDE SEQUENCE</scope>
    <source>
        <strain evidence="3">P08H-3</strain>
    </source>
</reference>